<dbReference type="GO" id="GO:0000930">
    <property type="term" value="C:gamma-tubulin complex"/>
    <property type="evidence" value="ECO:0007669"/>
    <property type="project" value="TreeGrafter"/>
</dbReference>
<dbReference type="AlphaFoldDB" id="A0A979FYA6"/>
<dbReference type="GO" id="GO:0051011">
    <property type="term" value="F:microtubule minus-end binding"/>
    <property type="evidence" value="ECO:0007669"/>
    <property type="project" value="TreeGrafter"/>
</dbReference>
<feature type="domain" description="Gamma tubulin complex component protein N-terminal" evidence="8">
    <location>
        <begin position="173"/>
        <end position="482"/>
    </location>
</feature>
<protein>
    <recommendedName>
        <fullName evidence="5">Gamma-tubulin complex component</fullName>
    </recommendedName>
</protein>
<sequence>MPGTAPVSSVQMDNTETQGLAADDGDGEANMSIASHIFGTVGGVSGFGDFDSPATVPSDGLLADIEGMRSHSRLSRQEISELRHRLLSNAVPSPSNLPLDFSQLNMNDLHGGNEKREQSEQRRDSLELPGPAIPHWMHNRPYGSLDFIASDRNPEDVGPLGDVAVSSQEQQLLEDVLSVMTGIEGTYITLSKQPPNPDLGLYRTFVVDSSVEKSVQALVQKVLPVCSQYAQLVRFIEDHSEHHKGLVNHALAAALTTLLKDYLLLVLQLESQLRSGVLTLHRLWFYVEKTAPVMDLLASITAEITKTGARGGAVLSLLQARVESLTGCGKLQELAVYLATAAAQPYLDCLAAWISRGHIKDPYAEFMVQSNEQCTDNEDNVDEAADQDDSDDNKEGNVDTYWQWRYTLEPSNTPSFLTSYADLILRTGKYLNVIKQSASGGRAGASSAPLQLRYSPDPEHYSASIETAYAAASKTLLHHLIDDQHLLSRIRSLKQYFLLAQGDFISQLLSMCESELSKPLDDVLPHRLEFLLELALRTSNGAGYQDSIHTVLLPYTLLDQMMRILSIETTEEQEHRQALSRLDLTGIEGFSLSCSVPWPASLVLDTRTLFCYRMLFRHLFYCKHVERQLCKVWLSNQACKGLPMSTRRSYTAAFLLRHRMLAFMQNIEYYMMFEVIERHWHQFLADMNKVESVDELLQHQSHFLDKCMKDGLLTTPDLLRTLTKIIGICASFASFILRSQKIQEGAELSPTGEDDLEAQKANPAYEETVPSASESFEQTIARYDIQFNGMLVTLMDKVADLGRQDYTDAIINILYRLDFNKYYSSRDDALTNLGECSMQAAPVDDHEQDGNGAAGSSVQG</sequence>
<comment type="subcellular location">
    <subcellularLocation>
        <location evidence="5">Cytoplasm</location>
        <location evidence="5">Cytoskeleton</location>
        <location evidence="5">Microtubule organizing center</location>
    </subcellularLocation>
</comment>
<feature type="domain" description="Gamma tubulin complex component C-terminal" evidence="7">
    <location>
        <begin position="486"/>
        <end position="823"/>
    </location>
</feature>
<evidence type="ECO:0000313" key="10">
    <source>
        <dbReference type="RefSeq" id="XP_047741314.1"/>
    </source>
</evidence>
<feature type="region of interest" description="Disordered" evidence="6">
    <location>
        <begin position="841"/>
        <end position="860"/>
    </location>
</feature>
<dbReference type="GO" id="GO:0007020">
    <property type="term" value="P:microtubule nucleation"/>
    <property type="evidence" value="ECO:0007669"/>
    <property type="project" value="InterPro"/>
</dbReference>
<dbReference type="InterPro" id="IPR041470">
    <property type="entry name" value="GCP_N"/>
</dbReference>
<dbReference type="Gene3D" id="1.20.120.1900">
    <property type="entry name" value="Gamma-tubulin complex, C-terminal domain"/>
    <property type="match status" value="1"/>
</dbReference>
<evidence type="ECO:0000256" key="6">
    <source>
        <dbReference type="SAM" id="MobiDB-lite"/>
    </source>
</evidence>
<evidence type="ECO:0000313" key="9">
    <source>
        <dbReference type="Proteomes" id="UP000694843"/>
    </source>
</evidence>
<dbReference type="PANTHER" id="PTHR19302:SF13">
    <property type="entry name" value="GAMMA-TUBULIN COMPLEX COMPONENT 2"/>
    <property type="match status" value="1"/>
</dbReference>
<name>A0A979FYA6_HYAAZ</name>
<evidence type="ECO:0000256" key="5">
    <source>
        <dbReference type="RuleBase" id="RU363050"/>
    </source>
</evidence>
<keyword evidence="9" id="KW-1185">Reference proteome</keyword>
<comment type="similarity">
    <text evidence="1 5">Belongs to the TUBGCP family.</text>
</comment>
<dbReference type="RefSeq" id="XP_047741314.1">
    <property type="nucleotide sequence ID" value="XM_047885358.1"/>
</dbReference>
<dbReference type="GO" id="GO:0043015">
    <property type="term" value="F:gamma-tubulin binding"/>
    <property type="evidence" value="ECO:0007669"/>
    <property type="project" value="InterPro"/>
</dbReference>
<proteinExistence type="inferred from homology"/>
<dbReference type="Pfam" id="PF17681">
    <property type="entry name" value="GCP_N_terminal"/>
    <property type="match status" value="1"/>
</dbReference>
<dbReference type="Proteomes" id="UP000694843">
    <property type="component" value="Unplaced"/>
</dbReference>
<evidence type="ECO:0000256" key="2">
    <source>
        <dbReference type="ARBA" id="ARBA00022490"/>
    </source>
</evidence>
<keyword evidence="4 5" id="KW-0206">Cytoskeleton</keyword>
<dbReference type="GO" id="GO:0051321">
    <property type="term" value="P:meiotic cell cycle"/>
    <property type="evidence" value="ECO:0007669"/>
    <property type="project" value="TreeGrafter"/>
</dbReference>
<keyword evidence="2 5" id="KW-0963">Cytoplasm</keyword>
<gene>
    <name evidence="10" type="primary">LOC108676825</name>
</gene>
<dbReference type="InterPro" id="IPR042241">
    <property type="entry name" value="GCP_C_sf"/>
</dbReference>
<dbReference type="GO" id="GO:0051225">
    <property type="term" value="P:spindle assembly"/>
    <property type="evidence" value="ECO:0007669"/>
    <property type="project" value="TreeGrafter"/>
</dbReference>
<feature type="compositionally biased region" description="Polar residues" evidence="6">
    <location>
        <begin position="1"/>
        <end position="18"/>
    </location>
</feature>
<dbReference type="GO" id="GO:0000922">
    <property type="term" value="C:spindle pole"/>
    <property type="evidence" value="ECO:0007669"/>
    <property type="project" value="InterPro"/>
</dbReference>
<reference evidence="10" key="1">
    <citation type="submission" date="2025-08" db="UniProtKB">
        <authorList>
            <consortium name="RefSeq"/>
        </authorList>
    </citation>
    <scope>IDENTIFICATION</scope>
    <source>
        <tissue evidence="10">Whole organism</tissue>
    </source>
</reference>
<feature type="region of interest" description="Disordered" evidence="6">
    <location>
        <begin position="93"/>
        <end position="132"/>
    </location>
</feature>
<evidence type="ECO:0000256" key="3">
    <source>
        <dbReference type="ARBA" id="ARBA00022701"/>
    </source>
</evidence>
<keyword evidence="3 5" id="KW-0493">Microtubule</keyword>
<feature type="compositionally biased region" description="Basic and acidic residues" evidence="6">
    <location>
        <begin position="111"/>
        <end position="126"/>
    </location>
</feature>
<dbReference type="GO" id="GO:0005874">
    <property type="term" value="C:microtubule"/>
    <property type="evidence" value="ECO:0007669"/>
    <property type="project" value="UniProtKB-KW"/>
</dbReference>
<dbReference type="PANTHER" id="PTHR19302">
    <property type="entry name" value="GAMMA TUBULIN COMPLEX PROTEIN"/>
    <property type="match status" value="1"/>
</dbReference>
<dbReference type="Pfam" id="PF04130">
    <property type="entry name" value="GCP_C_terminal"/>
    <property type="match status" value="1"/>
</dbReference>
<dbReference type="GO" id="GO:0031122">
    <property type="term" value="P:cytoplasmic microtubule organization"/>
    <property type="evidence" value="ECO:0007669"/>
    <property type="project" value="TreeGrafter"/>
</dbReference>
<dbReference type="InterPro" id="IPR040457">
    <property type="entry name" value="GCP_C"/>
</dbReference>
<organism evidence="9 10">
    <name type="scientific">Hyalella azteca</name>
    <name type="common">Amphipod</name>
    <dbReference type="NCBI Taxonomy" id="294128"/>
    <lineage>
        <taxon>Eukaryota</taxon>
        <taxon>Metazoa</taxon>
        <taxon>Ecdysozoa</taxon>
        <taxon>Arthropoda</taxon>
        <taxon>Crustacea</taxon>
        <taxon>Multicrustacea</taxon>
        <taxon>Malacostraca</taxon>
        <taxon>Eumalacostraca</taxon>
        <taxon>Peracarida</taxon>
        <taxon>Amphipoda</taxon>
        <taxon>Senticaudata</taxon>
        <taxon>Talitrida</taxon>
        <taxon>Talitroidea</taxon>
        <taxon>Hyalellidae</taxon>
        <taxon>Hyalella</taxon>
    </lineage>
</organism>
<evidence type="ECO:0000259" key="8">
    <source>
        <dbReference type="Pfam" id="PF17681"/>
    </source>
</evidence>
<evidence type="ECO:0000256" key="1">
    <source>
        <dbReference type="ARBA" id="ARBA00010337"/>
    </source>
</evidence>
<accession>A0A979FYA6</accession>
<dbReference type="GeneID" id="108676825"/>
<evidence type="ECO:0000256" key="4">
    <source>
        <dbReference type="ARBA" id="ARBA00023212"/>
    </source>
</evidence>
<evidence type="ECO:0000259" key="7">
    <source>
        <dbReference type="Pfam" id="PF04130"/>
    </source>
</evidence>
<feature type="compositionally biased region" description="Polar residues" evidence="6">
    <location>
        <begin position="93"/>
        <end position="106"/>
    </location>
</feature>
<dbReference type="InterPro" id="IPR007259">
    <property type="entry name" value="GCP"/>
</dbReference>
<dbReference type="GO" id="GO:0000278">
    <property type="term" value="P:mitotic cell cycle"/>
    <property type="evidence" value="ECO:0007669"/>
    <property type="project" value="TreeGrafter"/>
</dbReference>
<feature type="region of interest" description="Disordered" evidence="6">
    <location>
        <begin position="1"/>
        <end position="27"/>
    </location>
</feature>
<dbReference type="OrthoDB" id="2192946at2759"/>
<dbReference type="OMA" id="QNMSGDP"/>